<evidence type="ECO:0000256" key="10">
    <source>
        <dbReference type="ARBA" id="ARBA00023141"/>
    </source>
</evidence>
<keyword evidence="13" id="KW-0511">Multifunctional enzyme</keyword>
<dbReference type="Pfam" id="PF00697">
    <property type="entry name" value="PRAI"/>
    <property type="match status" value="1"/>
</dbReference>
<evidence type="ECO:0000256" key="15">
    <source>
        <dbReference type="HAMAP-Rule" id="MF_00135"/>
    </source>
</evidence>
<dbReference type="STRING" id="762983.HMPREF9444_00783"/>
<dbReference type="Gene3D" id="3.20.20.70">
    <property type="entry name" value="Aldolase class I"/>
    <property type="match status" value="2"/>
</dbReference>
<keyword evidence="12 18" id="KW-0456">Lyase</keyword>
<organism evidence="18 19">
    <name type="scientific">Succinatimonas hippei (strain DSM 22608 / JCM 16073 / KCTC 15190 / YIT 12066)</name>
    <dbReference type="NCBI Taxonomy" id="762983"/>
    <lineage>
        <taxon>Bacteria</taxon>
        <taxon>Pseudomonadati</taxon>
        <taxon>Pseudomonadota</taxon>
        <taxon>Gammaproteobacteria</taxon>
        <taxon>Aeromonadales</taxon>
        <taxon>Succinivibrionaceae</taxon>
        <taxon>Succinatimonas</taxon>
    </lineage>
</organism>
<evidence type="ECO:0000256" key="1">
    <source>
        <dbReference type="ARBA" id="ARBA00001164"/>
    </source>
</evidence>
<keyword evidence="10 15" id="KW-0057">Aromatic amino acid biosynthesis</keyword>
<evidence type="ECO:0000256" key="2">
    <source>
        <dbReference type="ARBA" id="ARBA00001633"/>
    </source>
</evidence>
<evidence type="ECO:0000259" key="17">
    <source>
        <dbReference type="Pfam" id="PF00697"/>
    </source>
</evidence>
<dbReference type="PANTHER" id="PTHR22854">
    <property type="entry name" value="TRYPTOPHAN BIOSYNTHESIS PROTEIN"/>
    <property type="match status" value="1"/>
</dbReference>
<dbReference type="Proteomes" id="UP000018458">
    <property type="component" value="Unassembled WGS sequence"/>
</dbReference>
<evidence type="ECO:0000256" key="8">
    <source>
        <dbReference type="ARBA" id="ARBA00022793"/>
    </source>
</evidence>
<evidence type="ECO:0000256" key="9">
    <source>
        <dbReference type="ARBA" id="ARBA00022822"/>
    </source>
</evidence>
<comment type="similarity">
    <text evidence="15">Belongs to the TrpF family.</text>
</comment>
<keyword evidence="11 15" id="KW-0413">Isomerase</keyword>
<name>E8LJ85_SUCHY</name>
<dbReference type="InterPro" id="IPR011060">
    <property type="entry name" value="RibuloseP-bd_barrel"/>
</dbReference>
<feature type="domain" description="Indole-3-glycerol phosphate synthase" evidence="16">
    <location>
        <begin position="28"/>
        <end position="271"/>
    </location>
</feature>
<evidence type="ECO:0000313" key="19">
    <source>
        <dbReference type="Proteomes" id="UP000018458"/>
    </source>
</evidence>
<dbReference type="UniPathway" id="UPA00035">
    <property type="reaction ID" value="UER00042"/>
</dbReference>
<feature type="domain" description="N-(5'phosphoribosyl) anthranilate isomerase (PRAI)" evidence="17">
    <location>
        <begin position="278"/>
        <end position="479"/>
    </location>
</feature>
<dbReference type="eggNOG" id="COG0134">
    <property type="taxonomic scope" value="Bacteria"/>
</dbReference>
<comment type="similarity">
    <text evidence="5">In the N-terminal section; belongs to the TrpC family.</text>
</comment>
<dbReference type="Pfam" id="PF00218">
    <property type="entry name" value="IGPS"/>
    <property type="match status" value="1"/>
</dbReference>
<comment type="function">
    <text evidence="14">Bifunctional enzyme that catalyzes two sequential steps of tryptophan biosynthetic pathway. The first reaction is catalyzed by the isomerase, coded by the TrpF domain; the second reaction is catalyzed by the synthase, coded by the TrpC domain.</text>
</comment>
<dbReference type="PANTHER" id="PTHR22854:SF2">
    <property type="entry name" value="INDOLE-3-GLYCEROL-PHOSPHATE SYNTHASE"/>
    <property type="match status" value="1"/>
</dbReference>
<keyword evidence="19" id="KW-1185">Reference proteome</keyword>
<sequence>MLQAQKLSAAALKYSGLNIESLDNTVLATIINKKVENITAIKDYNHSLTSESFIERKPHEFKRALQGNKRHFILECKKSSPSLGDFCPDFNLEKIVSCYNDRADEISVLTEEFFFKGSFEYLKQVRKLTEKPILCKDFIIAKEQIEIAKKIGADAVLLMLSVLTFDKFLELYNFAKELNLDVLTEVANEAEAKFAVEHHIDIIGINNRNLHTLTIDLNNAKKLYPLFPKDTVVISESGIKTHRDIVNMLPIKNFLIGSALCSEIDIELKANSLLYGFNKLCGLTDKAGIETAINNKFSLAGLIFAPQSPRCINLDRAAKLALNPIYKSKINFCGVFKDADLDTVVEIVTKLCLKFVQLHGKESPEYIKTLHEKCPKLTIIKALGMSESLNNEDYLLFKEYVAKADLLLLDSKNPGSGKEFDKSLIPDFINKDKTIISGGIGPSNIASILTLNFCGIDCNSCLESAPGKKDPELTRKLFDRINEIKE</sequence>
<dbReference type="InterPro" id="IPR013785">
    <property type="entry name" value="Aldolase_TIM"/>
</dbReference>
<evidence type="ECO:0000256" key="5">
    <source>
        <dbReference type="ARBA" id="ARBA00007902"/>
    </source>
</evidence>
<dbReference type="EMBL" id="AEVO01000036">
    <property type="protein sequence ID" value="EFY07415.1"/>
    <property type="molecule type" value="Genomic_DNA"/>
</dbReference>
<dbReference type="GO" id="GO:0004425">
    <property type="term" value="F:indole-3-glycerol-phosphate synthase activity"/>
    <property type="evidence" value="ECO:0007669"/>
    <property type="project" value="UniProtKB-EC"/>
</dbReference>
<comment type="catalytic activity">
    <reaction evidence="2">
        <text>1-(2-carboxyphenylamino)-1-deoxy-D-ribulose 5-phosphate + H(+) = (1S,2R)-1-C-(indol-3-yl)glycerol 3-phosphate + CO2 + H2O</text>
        <dbReference type="Rhea" id="RHEA:23476"/>
        <dbReference type="ChEBI" id="CHEBI:15377"/>
        <dbReference type="ChEBI" id="CHEBI:15378"/>
        <dbReference type="ChEBI" id="CHEBI:16526"/>
        <dbReference type="ChEBI" id="CHEBI:58613"/>
        <dbReference type="ChEBI" id="CHEBI:58866"/>
        <dbReference type="EC" id="4.1.1.48"/>
    </reaction>
</comment>
<dbReference type="InterPro" id="IPR013798">
    <property type="entry name" value="Indole-3-glycerol_P_synth_dom"/>
</dbReference>
<dbReference type="HAMAP" id="MF_00135">
    <property type="entry name" value="PRAI"/>
    <property type="match status" value="1"/>
</dbReference>
<dbReference type="RefSeq" id="WP_009142995.1">
    <property type="nucleotide sequence ID" value="NZ_GL830973.1"/>
</dbReference>
<accession>E8LJ85</accession>
<dbReference type="HOGENOM" id="CLU_007713_1_2_6"/>
<gene>
    <name evidence="18" type="primary">trpC</name>
    <name evidence="15" type="synonym">trpF</name>
    <name evidence="18" type="ORF">HMPREF9444_00783</name>
</gene>
<comment type="pathway">
    <text evidence="4">Amino-acid biosynthesis; L-tryptophan biosynthesis; L-tryptophan from chorismate: step 4/5.</text>
</comment>
<comment type="similarity">
    <text evidence="6">In the C-terminal section; belongs to the TrpF family.</text>
</comment>
<evidence type="ECO:0000256" key="14">
    <source>
        <dbReference type="ARBA" id="ARBA00025592"/>
    </source>
</evidence>
<reference evidence="18 19" key="1">
    <citation type="submission" date="2011-01" db="EMBL/GenBank/DDBJ databases">
        <authorList>
            <person name="Weinstock G."/>
            <person name="Sodergren E."/>
            <person name="Clifton S."/>
            <person name="Fulton L."/>
            <person name="Fulton B."/>
            <person name="Courtney L."/>
            <person name="Fronick C."/>
            <person name="Harrison M."/>
            <person name="Strong C."/>
            <person name="Farmer C."/>
            <person name="Delahaunty K."/>
            <person name="Markovic C."/>
            <person name="Hall O."/>
            <person name="Minx P."/>
            <person name="Tomlinson C."/>
            <person name="Mitreva M."/>
            <person name="Hou S."/>
            <person name="Chen J."/>
            <person name="Wollam A."/>
            <person name="Pepin K.H."/>
            <person name="Johnson M."/>
            <person name="Bhonagiri V."/>
            <person name="Zhang X."/>
            <person name="Suruliraj S."/>
            <person name="Warren W."/>
            <person name="Chinwalla A."/>
            <person name="Mardis E.R."/>
            <person name="Wilson R.K."/>
        </authorList>
    </citation>
    <scope>NUCLEOTIDE SEQUENCE [LARGE SCALE GENOMIC DNA]</scope>
    <source>
        <strain evidence="19">DSM 22608 / JCM 16073 / KCTC 15190 / YIT 12066</strain>
    </source>
</reference>
<protein>
    <recommendedName>
        <fullName evidence="15">N-(5'-phosphoribosyl)anthranilate isomerase</fullName>
        <shortName evidence="15">PRAI</shortName>
        <ecNumber evidence="15">5.3.1.24</ecNumber>
    </recommendedName>
</protein>
<dbReference type="AlphaFoldDB" id="E8LJ85"/>
<dbReference type="GO" id="GO:0004640">
    <property type="term" value="F:phosphoribosylanthranilate isomerase activity"/>
    <property type="evidence" value="ECO:0007669"/>
    <property type="project" value="UniProtKB-UniRule"/>
</dbReference>
<evidence type="ECO:0000256" key="6">
    <source>
        <dbReference type="ARBA" id="ARBA00009847"/>
    </source>
</evidence>
<comment type="caution">
    <text evidence="18">The sequence shown here is derived from an EMBL/GenBank/DDBJ whole genome shotgun (WGS) entry which is preliminary data.</text>
</comment>
<keyword evidence="8" id="KW-0210">Decarboxylase</keyword>
<dbReference type="InterPro" id="IPR045186">
    <property type="entry name" value="Indole-3-glycerol_P_synth"/>
</dbReference>
<evidence type="ECO:0000256" key="4">
    <source>
        <dbReference type="ARBA" id="ARBA00004696"/>
    </source>
</evidence>
<keyword evidence="9 15" id="KW-0822">Tryptophan biosynthesis</keyword>
<evidence type="ECO:0000256" key="7">
    <source>
        <dbReference type="ARBA" id="ARBA00022605"/>
    </source>
</evidence>
<dbReference type="CDD" id="cd00331">
    <property type="entry name" value="IGPS"/>
    <property type="match status" value="1"/>
</dbReference>
<proteinExistence type="inferred from homology"/>
<comment type="pathway">
    <text evidence="3 15">Amino-acid biosynthesis; L-tryptophan biosynthesis; L-tryptophan from chorismate: step 3/5.</text>
</comment>
<dbReference type="CDD" id="cd00405">
    <property type="entry name" value="PRAI"/>
    <property type="match status" value="1"/>
</dbReference>
<comment type="catalytic activity">
    <reaction evidence="1 15">
        <text>N-(5-phospho-beta-D-ribosyl)anthranilate = 1-(2-carboxyphenylamino)-1-deoxy-D-ribulose 5-phosphate</text>
        <dbReference type="Rhea" id="RHEA:21540"/>
        <dbReference type="ChEBI" id="CHEBI:18277"/>
        <dbReference type="ChEBI" id="CHEBI:58613"/>
        <dbReference type="EC" id="5.3.1.24"/>
    </reaction>
</comment>
<evidence type="ECO:0000259" key="16">
    <source>
        <dbReference type="Pfam" id="PF00218"/>
    </source>
</evidence>
<dbReference type="eggNOG" id="COG0135">
    <property type="taxonomic scope" value="Bacteria"/>
</dbReference>
<dbReference type="SUPFAM" id="SSF51366">
    <property type="entry name" value="Ribulose-phoshate binding barrel"/>
    <property type="match status" value="2"/>
</dbReference>
<dbReference type="EC" id="5.3.1.24" evidence="15"/>
<evidence type="ECO:0000313" key="18">
    <source>
        <dbReference type="EMBL" id="EFY07415.1"/>
    </source>
</evidence>
<evidence type="ECO:0000256" key="3">
    <source>
        <dbReference type="ARBA" id="ARBA00004664"/>
    </source>
</evidence>
<evidence type="ECO:0000256" key="12">
    <source>
        <dbReference type="ARBA" id="ARBA00023239"/>
    </source>
</evidence>
<dbReference type="InterPro" id="IPR001240">
    <property type="entry name" value="PRAI_dom"/>
</dbReference>
<evidence type="ECO:0000256" key="13">
    <source>
        <dbReference type="ARBA" id="ARBA00023268"/>
    </source>
</evidence>
<dbReference type="PROSITE" id="PS00614">
    <property type="entry name" value="IGPS"/>
    <property type="match status" value="1"/>
</dbReference>
<dbReference type="NCBIfam" id="NF006945">
    <property type="entry name" value="PRK09427.1"/>
    <property type="match status" value="1"/>
</dbReference>
<dbReference type="InterPro" id="IPR001468">
    <property type="entry name" value="Indole-3-GlycerolPSynthase_CS"/>
</dbReference>
<evidence type="ECO:0000256" key="11">
    <source>
        <dbReference type="ARBA" id="ARBA00023235"/>
    </source>
</evidence>
<dbReference type="GO" id="GO:0000162">
    <property type="term" value="P:L-tryptophan biosynthetic process"/>
    <property type="evidence" value="ECO:0007669"/>
    <property type="project" value="UniProtKB-UniRule"/>
</dbReference>
<keyword evidence="7 15" id="KW-0028">Amino-acid biosynthesis</keyword>